<name>L2F9Q3_9GAMM</name>
<dbReference type="EMBL" id="ANIN01000001">
    <property type="protein sequence ID" value="ELA09615.1"/>
    <property type="molecule type" value="Genomic_DNA"/>
</dbReference>
<keyword evidence="2" id="KW-1185">Reference proteome</keyword>
<comment type="caution">
    <text evidence="1">The sequence shown here is derived from an EMBL/GenBank/DDBJ whole genome shotgun (WGS) entry which is preliminary data.</text>
</comment>
<organism evidence="1 2">
    <name type="scientific">Moraxella macacae 0408225</name>
    <dbReference type="NCBI Taxonomy" id="1230338"/>
    <lineage>
        <taxon>Bacteria</taxon>
        <taxon>Pseudomonadati</taxon>
        <taxon>Pseudomonadota</taxon>
        <taxon>Gammaproteobacteria</taxon>
        <taxon>Moraxellales</taxon>
        <taxon>Moraxellaceae</taxon>
        <taxon>Moraxella</taxon>
    </lineage>
</organism>
<dbReference type="RefSeq" id="WP_009767433.1">
    <property type="nucleotide sequence ID" value="NZ_ANIN01000001.1"/>
</dbReference>
<accession>L2F9Q3</accession>
<evidence type="ECO:0000313" key="1">
    <source>
        <dbReference type="EMBL" id="ELA09615.1"/>
    </source>
</evidence>
<dbReference type="Proteomes" id="UP000023795">
    <property type="component" value="Unassembled WGS sequence"/>
</dbReference>
<reference evidence="1 2" key="1">
    <citation type="journal article" date="2013" name="Genome Announc.">
        <title>Genome Sequence of Moraxella macacae 0408225, a Novel Bacterial Species Isolated from a Cynomolgus Macaque with Epistaxis.</title>
        <authorList>
            <person name="Ladner J.T."/>
            <person name="Whitehouse C.A."/>
            <person name="Koroleva G.I."/>
            <person name="Palacios G.F."/>
        </authorList>
    </citation>
    <scope>NUCLEOTIDE SEQUENCE [LARGE SCALE GENOMIC DNA]</scope>
    <source>
        <strain evidence="1 2">0408225</strain>
    </source>
</reference>
<evidence type="ECO:0000313" key="2">
    <source>
        <dbReference type="Proteomes" id="UP000023795"/>
    </source>
</evidence>
<protein>
    <submittedName>
        <fullName evidence="1">Uncharacterized protein</fullName>
    </submittedName>
</protein>
<sequence length="165" mass="19075">MLTFADKKTLLHDRYQALILPIPVSGVFRHRLLLRVQTLYPKFYQTYRQACERGELALGQNLIYELQDVFGMGVAGAISRPKFITAMAIREFAETAVHLNFIKSCLQQFEPILQNWGRYDGYRRVAILADDALILPNNCDFDNTILPLFEQYLQPISSLNTVIYR</sequence>
<dbReference type="OrthoDB" id="6647226at2"/>
<dbReference type="STRING" id="1230338.MOMA_04395"/>
<dbReference type="PATRIC" id="fig|1230338.3.peg.954"/>
<proteinExistence type="predicted"/>
<dbReference type="AlphaFoldDB" id="L2F9Q3"/>
<dbReference type="eggNOG" id="ENOG5033W9E">
    <property type="taxonomic scope" value="Bacteria"/>
</dbReference>
<gene>
    <name evidence="1" type="ORF">MOMA_04395</name>
</gene>